<accession>A0A8J2S1E2</accession>
<comment type="similarity">
    <text evidence="2 10">Belongs to the TGF-beta family.</text>
</comment>
<keyword evidence="5" id="KW-0165">Cleavage on pair of basic residues</keyword>
<name>A0A8J2S1E2_9CRUS</name>
<evidence type="ECO:0000256" key="7">
    <source>
        <dbReference type="ARBA" id="ARBA00023030"/>
    </source>
</evidence>
<evidence type="ECO:0000256" key="5">
    <source>
        <dbReference type="ARBA" id="ARBA00022685"/>
    </source>
</evidence>
<dbReference type="Gene3D" id="2.10.90.10">
    <property type="entry name" value="Cystine-knot cytokines"/>
    <property type="match status" value="1"/>
</dbReference>
<dbReference type="Gene3D" id="2.60.120.970">
    <property type="match status" value="1"/>
</dbReference>
<dbReference type="FunFam" id="2.10.90.10:FF:000008">
    <property type="entry name" value="Bone morphogenetic protein 3"/>
    <property type="match status" value="1"/>
</dbReference>
<feature type="compositionally biased region" description="Polar residues" evidence="11">
    <location>
        <begin position="314"/>
        <end position="325"/>
    </location>
</feature>
<dbReference type="AlphaFoldDB" id="A0A8J2S1E2"/>
<dbReference type="GO" id="GO:0005615">
    <property type="term" value="C:extracellular space"/>
    <property type="evidence" value="ECO:0007669"/>
    <property type="project" value="UniProtKB-KW"/>
</dbReference>
<evidence type="ECO:0000256" key="10">
    <source>
        <dbReference type="RuleBase" id="RU000354"/>
    </source>
</evidence>
<gene>
    <name evidence="14" type="ORF">DGAL_LOCUS14530</name>
</gene>
<dbReference type="Pfam" id="PF00019">
    <property type="entry name" value="TGF_beta"/>
    <property type="match status" value="1"/>
</dbReference>
<dbReference type="SMART" id="SM00204">
    <property type="entry name" value="TGFB"/>
    <property type="match status" value="1"/>
</dbReference>
<keyword evidence="8" id="KW-1015">Disulfide bond</keyword>
<evidence type="ECO:0000256" key="6">
    <source>
        <dbReference type="ARBA" id="ARBA00022729"/>
    </source>
</evidence>
<dbReference type="PROSITE" id="PS00250">
    <property type="entry name" value="TGF_BETA_1"/>
    <property type="match status" value="1"/>
</dbReference>
<evidence type="ECO:0000256" key="3">
    <source>
        <dbReference type="ARBA" id="ARBA00022514"/>
    </source>
</evidence>
<organism evidence="14 15">
    <name type="scientific">Daphnia galeata</name>
    <dbReference type="NCBI Taxonomy" id="27404"/>
    <lineage>
        <taxon>Eukaryota</taxon>
        <taxon>Metazoa</taxon>
        <taxon>Ecdysozoa</taxon>
        <taxon>Arthropoda</taxon>
        <taxon>Crustacea</taxon>
        <taxon>Branchiopoda</taxon>
        <taxon>Diplostraca</taxon>
        <taxon>Cladocera</taxon>
        <taxon>Anomopoda</taxon>
        <taxon>Daphniidae</taxon>
        <taxon>Daphnia</taxon>
    </lineage>
</organism>
<dbReference type="PANTHER" id="PTHR11848">
    <property type="entry name" value="TGF-BETA FAMILY"/>
    <property type="match status" value="1"/>
</dbReference>
<feature type="compositionally biased region" description="Low complexity" evidence="11">
    <location>
        <begin position="397"/>
        <end position="407"/>
    </location>
</feature>
<feature type="compositionally biased region" description="Low complexity" evidence="11">
    <location>
        <begin position="328"/>
        <end position="379"/>
    </location>
</feature>
<dbReference type="EMBL" id="CAKKLH010000308">
    <property type="protein sequence ID" value="CAH0110922.1"/>
    <property type="molecule type" value="Genomic_DNA"/>
</dbReference>
<feature type="domain" description="TGF-beta family profile" evidence="13">
    <location>
        <begin position="410"/>
        <end position="547"/>
    </location>
</feature>
<protein>
    <recommendedName>
        <fullName evidence="13">TGF-beta family profile domain-containing protein</fullName>
    </recommendedName>
</protein>
<evidence type="ECO:0000256" key="9">
    <source>
        <dbReference type="ARBA" id="ARBA00023180"/>
    </source>
</evidence>
<keyword evidence="4" id="KW-0964">Secreted</keyword>
<keyword evidence="6 12" id="KW-0732">Signal</keyword>
<dbReference type="PROSITE" id="PS51362">
    <property type="entry name" value="TGF_BETA_2"/>
    <property type="match status" value="1"/>
</dbReference>
<keyword evidence="15" id="KW-1185">Reference proteome</keyword>
<dbReference type="InterPro" id="IPR017948">
    <property type="entry name" value="TGFb_CS"/>
</dbReference>
<evidence type="ECO:0000256" key="11">
    <source>
        <dbReference type="SAM" id="MobiDB-lite"/>
    </source>
</evidence>
<dbReference type="InterPro" id="IPR001839">
    <property type="entry name" value="TGF-b_C"/>
</dbReference>
<dbReference type="GO" id="GO:0008083">
    <property type="term" value="F:growth factor activity"/>
    <property type="evidence" value="ECO:0007669"/>
    <property type="project" value="UniProtKB-KW"/>
</dbReference>
<dbReference type="OrthoDB" id="5987191at2759"/>
<evidence type="ECO:0000256" key="2">
    <source>
        <dbReference type="ARBA" id="ARBA00006656"/>
    </source>
</evidence>
<dbReference type="SUPFAM" id="SSF57501">
    <property type="entry name" value="Cystine-knot cytokines"/>
    <property type="match status" value="1"/>
</dbReference>
<comment type="caution">
    <text evidence="14">The sequence shown here is derived from an EMBL/GenBank/DDBJ whole genome shotgun (WGS) entry which is preliminary data.</text>
</comment>
<dbReference type="CDD" id="cd13763">
    <property type="entry name" value="TGF_beta_BMP3_like"/>
    <property type="match status" value="1"/>
</dbReference>
<dbReference type="InterPro" id="IPR015615">
    <property type="entry name" value="TGF-beta-rel"/>
</dbReference>
<sequence length="547" mass="60067">MRMWIKVILMIAVLALLVNADGGADKEMMRNAMEHLLQIRAPISGAQRIKRADYDDVSSSSDSSSSTTSSPHLYMMELYKKYLTSDSMKTRSNTIRSIIPSRGQVGGEEMLLFNLSGLTRSEEIGSVELHFYKRRAVGRKKMNSKAHHHHHLQGFSLNPSVPGSPVRLIGKWQVALDKRGWQVYDVSEAVHSVSRQQSSSSSSSSSGKREQQLGFMFQGVKRSSGLYENLSIDSVLRMEPSPFLVVFSNERSNATLEETGLVSQRDLNALPDQDVQQEAATAPRDWDSSGDASPQSRQRRSIDDNELPEADHYLNSNVIPQTSPGMLQARSSSSSSSRQSSAGGSGSSRKISGEPASSGGSSKSSSSSSTLPYPKSHSSGVAGATLAWPEDKRKRTGSSSGSSGSNSRKGKRRNRKLPETWHYNQQQHVNDARLDVPEDAGRSLCQRRKLTVDFNEIGWGEWIISPKTFEAQYCAGRCPFPLTKELNPTNHATIQSIVHAIGGHPEVPAPCCVPDVLSSLTLLYFDDNRNVVLKNYPSMTAESCACR</sequence>
<feature type="chain" id="PRO_5035211490" description="TGF-beta family profile domain-containing protein" evidence="12">
    <location>
        <begin position="21"/>
        <end position="547"/>
    </location>
</feature>
<feature type="signal peptide" evidence="12">
    <location>
        <begin position="1"/>
        <end position="20"/>
    </location>
</feature>
<dbReference type="PANTHER" id="PTHR11848:SF270">
    <property type="entry name" value="BONE MORPHOGENETIC PROTEIN 3-LIKE"/>
    <property type="match status" value="1"/>
</dbReference>
<evidence type="ECO:0000256" key="8">
    <source>
        <dbReference type="ARBA" id="ARBA00023157"/>
    </source>
</evidence>
<comment type="subcellular location">
    <subcellularLocation>
        <location evidence="1">Secreted</location>
    </subcellularLocation>
</comment>
<evidence type="ECO:0000259" key="13">
    <source>
        <dbReference type="PROSITE" id="PS51362"/>
    </source>
</evidence>
<keyword evidence="9" id="KW-0325">Glycoprotein</keyword>
<evidence type="ECO:0000256" key="1">
    <source>
        <dbReference type="ARBA" id="ARBA00004613"/>
    </source>
</evidence>
<evidence type="ECO:0000256" key="12">
    <source>
        <dbReference type="SAM" id="SignalP"/>
    </source>
</evidence>
<dbReference type="Proteomes" id="UP000789390">
    <property type="component" value="Unassembled WGS sequence"/>
</dbReference>
<evidence type="ECO:0000256" key="4">
    <source>
        <dbReference type="ARBA" id="ARBA00022525"/>
    </source>
</evidence>
<keyword evidence="7 10" id="KW-0339">Growth factor</keyword>
<reference evidence="14" key="1">
    <citation type="submission" date="2021-11" db="EMBL/GenBank/DDBJ databases">
        <authorList>
            <person name="Schell T."/>
        </authorList>
    </citation>
    <scope>NUCLEOTIDE SEQUENCE</scope>
    <source>
        <strain evidence="14">M5</strain>
    </source>
</reference>
<proteinExistence type="inferred from homology"/>
<dbReference type="GO" id="GO:0005125">
    <property type="term" value="F:cytokine activity"/>
    <property type="evidence" value="ECO:0007669"/>
    <property type="project" value="UniProtKB-KW"/>
</dbReference>
<evidence type="ECO:0000313" key="15">
    <source>
        <dbReference type="Proteomes" id="UP000789390"/>
    </source>
</evidence>
<evidence type="ECO:0000313" key="14">
    <source>
        <dbReference type="EMBL" id="CAH0110922.1"/>
    </source>
</evidence>
<feature type="region of interest" description="Disordered" evidence="11">
    <location>
        <begin position="275"/>
        <end position="426"/>
    </location>
</feature>
<dbReference type="InterPro" id="IPR029034">
    <property type="entry name" value="Cystine-knot_cytokine"/>
</dbReference>
<keyword evidence="3" id="KW-0202">Cytokine</keyword>